<dbReference type="PANTHER" id="PTHR20857">
    <property type="entry name" value="THIAMINE-PHOSPHATE PYROPHOSPHORYLASE"/>
    <property type="match status" value="1"/>
</dbReference>
<dbReference type="Pfam" id="PF02581">
    <property type="entry name" value="TMP-TENI"/>
    <property type="match status" value="1"/>
</dbReference>
<reference evidence="12" key="1">
    <citation type="submission" date="2018-05" db="EMBL/GenBank/DDBJ databases">
        <authorList>
            <person name="Lanie J.A."/>
            <person name="Ng W.-L."/>
            <person name="Kazmierczak K.M."/>
            <person name="Andrzejewski T.M."/>
            <person name="Davidsen T.M."/>
            <person name="Wayne K.J."/>
            <person name="Tettelin H."/>
            <person name="Glass J.I."/>
            <person name="Rusch D."/>
            <person name="Podicherti R."/>
            <person name="Tsui H.-C.T."/>
            <person name="Winkler M.E."/>
        </authorList>
    </citation>
    <scope>NUCLEOTIDE SEQUENCE</scope>
</reference>
<dbReference type="GO" id="GO:0005737">
    <property type="term" value="C:cytoplasm"/>
    <property type="evidence" value="ECO:0007669"/>
    <property type="project" value="TreeGrafter"/>
</dbReference>
<evidence type="ECO:0000313" key="12">
    <source>
        <dbReference type="EMBL" id="SVC54122.1"/>
    </source>
</evidence>
<protein>
    <recommendedName>
        <fullName evidence="3">thiamine phosphate synthase</fullName>
        <ecNumber evidence="3">2.5.1.3</ecNumber>
    </recommendedName>
</protein>
<dbReference type="HAMAP" id="MF_00097">
    <property type="entry name" value="TMP_synthase"/>
    <property type="match status" value="1"/>
</dbReference>
<evidence type="ECO:0000256" key="10">
    <source>
        <dbReference type="ARBA" id="ARBA00047883"/>
    </source>
</evidence>
<proteinExistence type="inferred from homology"/>
<dbReference type="NCBIfam" id="TIGR00693">
    <property type="entry name" value="thiE"/>
    <property type="match status" value="1"/>
</dbReference>
<feature type="domain" description="Thiamine phosphate synthase/TenI" evidence="11">
    <location>
        <begin position="12"/>
        <end position="192"/>
    </location>
</feature>
<evidence type="ECO:0000256" key="5">
    <source>
        <dbReference type="ARBA" id="ARBA00022723"/>
    </source>
</evidence>
<keyword evidence="6" id="KW-0460">Magnesium</keyword>
<dbReference type="GO" id="GO:0004789">
    <property type="term" value="F:thiamine-phosphate diphosphorylase activity"/>
    <property type="evidence" value="ECO:0007669"/>
    <property type="project" value="UniProtKB-EC"/>
</dbReference>
<dbReference type="PANTHER" id="PTHR20857:SF15">
    <property type="entry name" value="THIAMINE-PHOSPHATE SYNTHASE"/>
    <property type="match status" value="1"/>
</dbReference>
<dbReference type="EMBL" id="UINC01096876">
    <property type="protein sequence ID" value="SVC54122.1"/>
    <property type="molecule type" value="Genomic_DNA"/>
</dbReference>
<evidence type="ECO:0000256" key="1">
    <source>
        <dbReference type="ARBA" id="ARBA00001946"/>
    </source>
</evidence>
<keyword evidence="5" id="KW-0479">Metal-binding</keyword>
<evidence type="ECO:0000256" key="9">
    <source>
        <dbReference type="ARBA" id="ARBA00047851"/>
    </source>
</evidence>
<comment type="pathway">
    <text evidence="2">Cofactor biosynthesis; thiamine diphosphate biosynthesis; thiamine phosphate from 4-amino-2-methyl-5-diphosphomethylpyrimidine and 4-methyl-5-(2-phosphoethyl)-thiazole: step 1/1.</text>
</comment>
<dbReference type="InterPro" id="IPR013785">
    <property type="entry name" value="Aldolase_TIM"/>
</dbReference>
<dbReference type="GO" id="GO:0009228">
    <property type="term" value="P:thiamine biosynthetic process"/>
    <property type="evidence" value="ECO:0007669"/>
    <property type="project" value="UniProtKB-KW"/>
</dbReference>
<accession>A0A382N2U3</accession>
<evidence type="ECO:0000256" key="4">
    <source>
        <dbReference type="ARBA" id="ARBA00022679"/>
    </source>
</evidence>
<name>A0A382N2U3_9ZZZZ</name>
<evidence type="ECO:0000256" key="2">
    <source>
        <dbReference type="ARBA" id="ARBA00005165"/>
    </source>
</evidence>
<gene>
    <name evidence="12" type="ORF">METZ01_LOCUS306976</name>
</gene>
<comment type="catalytic activity">
    <reaction evidence="8">
        <text>4-methyl-5-(2-phosphooxyethyl)-thiazole + 4-amino-2-methyl-5-(diphosphooxymethyl)pyrimidine + H(+) = thiamine phosphate + diphosphate</text>
        <dbReference type="Rhea" id="RHEA:22328"/>
        <dbReference type="ChEBI" id="CHEBI:15378"/>
        <dbReference type="ChEBI" id="CHEBI:33019"/>
        <dbReference type="ChEBI" id="CHEBI:37575"/>
        <dbReference type="ChEBI" id="CHEBI:57841"/>
        <dbReference type="ChEBI" id="CHEBI:58296"/>
        <dbReference type="EC" id="2.5.1.3"/>
    </reaction>
</comment>
<dbReference type="InterPro" id="IPR034291">
    <property type="entry name" value="TMP_synthase"/>
</dbReference>
<dbReference type="UniPathway" id="UPA00060">
    <property type="reaction ID" value="UER00141"/>
</dbReference>
<dbReference type="EC" id="2.5.1.3" evidence="3"/>
<evidence type="ECO:0000259" key="11">
    <source>
        <dbReference type="Pfam" id="PF02581"/>
    </source>
</evidence>
<evidence type="ECO:0000256" key="3">
    <source>
        <dbReference type="ARBA" id="ARBA00012830"/>
    </source>
</evidence>
<comment type="cofactor">
    <cofactor evidence="1">
        <name>Mg(2+)</name>
        <dbReference type="ChEBI" id="CHEBI:18420"/>
    </cofactor>
</comment>
<evidence type="ECO:0000256" key="8">
    <source>
        <dbReference type="ARBA" id="ARBA00047334"/>
    </source>
</evidence>
<comment type="catalytic activity">
    <reaction evidence="9">
        <text>2-(2-carboxy-4-methylthiazol-5-yl)ethyl phosphate + 4-amino-2-methyl-5-(diphosphooxymethyl)pyrimidine + 2 H(+) = thiamine phosphate + CO2 + diphosphate</text>
        <dbReference type="Rhea" id="RHEA:47848"/>
        <dbReference type="ChEBI" id="CHEBI:15378"/>
        <dbReference type="ChEBI" id="CHEBI:16526"/>
        <dbReference type="ChEBI" id="CHEBI:33019"/>
        <dbReference type="ChEBI" id="CHEBI:37575"/>
        <dbReference type="ChEBI" id="CHEBI:57841"/>
        <dbReference type="ChEBI" id="CHEBI:62890"/>
        <dbReference type="EC" id="2.5.1.3"/>
    </reaction>
</comment>
<evidence type="ECO:0000256" key="7">
    <source>
        <dbReference type="ARBA" id="ARBA00022977"/>
    </source>
</evidence>
<dbReference type="AlphaFoldDB" id="A0A382N2U3"/>
<dbReference type="CDD" id="cd00564">
    <property type="entry name" value="TMP_TenI"/>
    <property type="match status" value="1"/>
</dbReference>
<comment type="catalytic activity">
    <reaction evidence="10">
        <text>2-[(2R,5Z)-2-carboxy-4-methylthiazol-5(2H)-ylidene]ethyl phosphate + 4-amino-2-methyl-5-(diphosphooxymethyl)pyrimidine + 2 H(+) = thiamine phosphate + CO2 + diphosphate</text>
        <dbReference type="Rhea" id="RHEA:47844"/>
        <dbReference type="ChEBI" id="CHEBI:15378"/>
        <dbReference type="ChEBI" id="CHEBI:16526"/>
        <dbReference type="ChEBI" id="CHEBI:33019"/>
        <dbReference type="ChEBI" id="CHEBI:37575"/>
        <dbReference type="ChEBI" id="CHEBI:57841"/>
        <dbReference type="ChEBI" id="CHEBI:62899"/>
        <dbReference type="EC" id="2.5.1.3"/>
    </reaction>
</comment>
<dbReference type="Gene3D" id="3.20.20.70">
    <property type="entry name" value="Aldolase class I"/>
    <property type="match status" value="1"/>
</dbReference>
<dbReference type="InterPro" id="IPR036206">
    <property type="entry name" value="ThiamineP_synth_sf"/>
</dbReference>
<keyword evidence="7" id="KW-0784">Thiamine biosynthesis</keyword>
<dbReference type="InterPro" id="IPR022998">
    <property type="entry name" value="ThiamineP_synth_TenI"/>
</dbReference>
<keyword evidence="4" id="KW-0808">Transferase</keyword>
<dbReference type="GO" id="GO:0009229">
    <property type="term" value="P:thiamine diphosphate biosynthetic process"/>
    <property type="evidence" value="ECO:0007669"/>
    <property type="project" value="UniProtKB-UniPathway"/>
</dbReference>
<dbReference type="FunFam" id="3.20.20.70:FF:000096">
    <property type="entry name" value="Thiamine-phosphate synthase"/>
    <property type="match status" value="1"/>
</dbReference>
<dbReference type="GO" id="GO:0046872">
    <property type="term" value="F:metal ion binding"/>
    <property type="evidence" value="ECO:0007669"/>
    <property type="project" value="UniProtKB-KW"/>
</dbReference>
<sequence>MRSEIVERMRGIYVIVDPEHTNNRNVLQVAEAAFNGGASTVQLRDKISSKRTIVETATEIQQLAHNAGSLFIMNDHADIARIVASDGLHVGQKDIAVEDCRVVLDDRQIVGTSNALVTEAEESERIGADYLAVGAMFPTATKIDTRPAGLETLTEIRAATSTHIVAIGGINESNLGAVLAAGADSVCIASAITKAEDVEAATRRLVKLFDKAAIS</sequence>
<evidence type="ECO:0000256" key="6">
    <source>
        <dbReference type="ARBA" id="ARBA00022842"/>
    </source>
</evidence>
<dbReference type="SUPFAM" id="SSF51391">
    <property type="entry name" value="Thiamin phosphate synthase"/>
    <property type="match status" value="1"/>
</dbReference>
<organism evidence="12">
    <name type="scientific">marine metagenome</name>
    <dbReference type="NCBI Taxonomy" id="408172"/>
    <lineage>
        <taxon>unclassified sequences</taxon>
        <taxon>metagenomes</taxon>
        <taxon>ecological metagenomes</taxon>
    </lineage>
</organism>